<sequence>MVGSYPEVVADALLTLFFLFGPPKSAKLDAAYRGGTPMELFFARPRSVETSRKRKADLMLRDEDMQSDTFINNSYGTTSNAGESGEAVDVAQVKNEL</sequence>
<dbReference type="WBParaSite" id="ACAC_0000211201-mRNA-1">
    <property type="protein sequence ID" value="ACAC_0000211201-mRNA-1"/>
    <property type="gene ID" value="ACAC_0000211201"/>
</dbReference>
<protein>
    <submittedName>
        <fullName evidence="3">Movement protein</fullName>
    </submittedName>
</protein>
<reference evidence="3" key="2">
    <citation type="submission" date="2017-02" db="UniProtKB">
        <authorList>
            <consortium name="WormBaseParasite"/>
        </authorList>
    </citation>
    <scope>IDENTIFICATION</scope>
</reference>
<dbReference type="STRING" id="6313.A0A0K0CX55"/>
<evidence type="ECO:0000313" key="3">
    <source>
        <dbReference type="WBParaSite" id="ACAC_0000211201-mRNA-1"/>
    </source>
</evidence>
<feature type="compositionally biased region" description="Polar residues" evidence="1">
    <location>
        <begin position="73"/>
        <end position="82"/>
    </location>
</feature>
<proteinExistence type="predicted"/>
<dbReference type="AlphaFoldDB" id="A0A0K0CX55"/>
<evidence type="ECO:0000313" key="2">
    <source>
        <dbReference type="Proteomes" id="UP000035642"/>
    </source>
</evidence>
<keyword evidence="2" id="KW-1185">Reference proteome</keyword>
<evidence type="ECO:0000256" key="1">
    <source>
        <dbReference type="SAM" id="MobiDB-lite"/>
    </source>
</evidence>
<organism evidence="2 3">
    <name type="scientific">Angiostrongylus cantonensis</name>
    <name type="common">Rat lungworm</name>
    <dbReference type="NCBI Taxonomy" id="6313"/>
    <lineage>
        <taxon>Eukaryota</taxon>
        <taxon>Metazoa</taxon>
        <taxon>Ecdysozoa</taxon>
        <taxon>Nematoda</taxon>
        <taxon>Chromadorea</taxon>
        <taxon>Rhabditida</taxon>
        <taxon>Rhabditina</taxon>
        <taxon>Rhabditomorpha</taxon>
        <taxon>Strongyloidea</taxon>
        <taxon>Metastrongylidae</taxon>
        <taxon>Angiostrongylus</taxon>
    </lineage>
</organism>
<feature type="region of interest" description="Disordered" evidence="1">
    <location>
        <begin position="73"/>
        <end position="97"/>
    </location>
</feature>
<accession>A0A0K0CX55</accession>
<reference evidence="2" key="1">
    <citation type="submission" date="2012-09" db="EMBL/GenBank/DDBJ databases">
        <authorList>
            <person name="Martin A.A."/>
        </authorList>
    </citation>
    <scope>NUCLEOTIDE SEQUENCE</scope>
</reference>
<name>A0A0K0CX55_ANGCA</name>
<dbReference type="Proteomes" id="UP000035642">
    <property type="component" value="Unassembled WGS sequence"/>
</dbReference>